<dbReference type="SUPFAM" id="SSF53756">
    <property type="entry name" value="UDP-Glycosyltransferase/glycogen phosphorylase"/>
    <property type="match status" value="1"/>
</dbReference>
<keyword evidence="3" id="KW-0808">Transferase</keyword>
<dbReference type="STRING" id="553311.SAMN05216231_0667"/>
<keyword evidence="4" id="KW-1185">Reference proteome</keyword>
<feature type="domain" description="Glycosyl transferase family 1" evidence="1">
    <location>
        <begin position="173"/>
        <end position="338"/>
    </location>
</feature>
<dbReference type="EMBL" id="FNKD01000001">
    <property type="protein sequence ID" value="SDQ14862.1"/>
    <property type="molecule type" value="Genomic_DNA"/>
</dbReference>
<proteinExistence type="predicted"/>
<evidence type="ECO:0000259" key="1">
    <source>
        <dbReference type="Pfam" id="PF00534"/>
    </source>
</evidence>
<evidence type="ECO:0000313" key="4">
    <source>
        <dbReference type="Proteomes" id="UP000199444"/>
    </source>
</evidence>
<feature type="domain" description="Glycosyltransferase subfamily 4-like N-terminal" evidence="2">
    <location>
        <begin position="2"/>
        <end position="134"/>
    </location>
</feature>
<protein>
    <submittedName>
        <fullName evidence="3">Glycosyltransferase involved in cell wall bisynthesis</fullName>
    </submittedName>
</protein>
<dbReference type="RefSeq" id="WP_092491527.1">
    <property type="nucleotide sequence ID" value="NZ_FNKD01000001.1"/>
</dbReference>
<evidence type="ECO:0000313" key="3">
    <source>
        <dbReference type="EMBL" id="SDQ14862.1"/>
    </source>
</evidence>
<reference evidence="3 4" key="1">
    <citation type="submission" date="2016-10" db="EMBL/GenBank/DDBJ databases">
        <authorList>
            <person name="de Groot N.N."/>
        </authorList>
    </citation>
    <scope>NUCLEOTIDE SEQUENCE [LARGE SCALE GENOMIC DNA]</scope>
    <source>
        <strain evidence="3 4">CGMCC 1.10449</strain>
    </source>
</reference>
<sequence length="370" mass="41970">MKVAFLAPANSIHVIRWANAIAEKCDLTLITMHDPIEVVDSSITVIKLKYPSPWGYLLNKKDFEKKLKLVKPDIIHIHQASGHATLAVISNLNKIPTLLSVYGSDVFEFPEKTWLHKLLIYHNLKNINVIASTSHSMKDHINKLYPQLNKAIEVTPFGVNLNSFRPCNARENNSGLVVGIVKRLETTYGIDYLIKAFHNTILKLNEEQKEDISGDIKLIIVGKGSERNNLELLSRKLNIQDKVEFIGRINHDEVPKWLNKFDIYCAPSMIESFGVAVIEASACGKPVIVSNVGGLPEVVDHTVTGFVFENKNIDELSDYLYKLILDESLRNKMGENGIAKVERLYNWEENVKDMYSIYKKIISYSGENYE</sequence>
<name>A0A1H0YI74_9BACI</name>
<dbReference type="PANTHER" id="PTHR45947">
    <property type="entry name" value="SULFOQUINOVOSYL TRANSFERASE SQD2"/>
    <property type="match status" value="1"/>
</dbReference>
<dbReference type="Proteomes" id="UP000199444">
    <property type="component" value="Unassembled WGS sequence"/>
</dbReference>
<dbReference type="InterPro" id="IPR050194">
    <property type="entry name" value="Glycosyltransferase_grp1"/>
</dbReference>
<dbReference type="GO" id="GO:0016757">
    <property type="term" value="F:glycosyltransferase activity"/>
    <property type="evidence" value="ECO:0007669"/>
    <property type="project" value="InterPro"/>
</dbReference>
<dbReference type="PANTHER" id="PTHR45947:SF3">
    <property type="entry name" value="SULFOQUINOVOSYL TRANSFERASE SQD2"/>
    <property type="match status" value="1"/>
</dbReference>
<evidence type="ECO:0000259" key="2">
    <source>
        <dbReference type="Pfam" id="PF13477"/>
    </source>
</evidence>
<dbReference type="InterPro" id="IPR028098">
    <property type="entry name" value="Glyco_trans_4-like_N"/>
</dbReference>
<dbReference type="Gene3D" id="3.40.50.2000">
    <property type="entry name" value="Glycogen Phosphorylase B"/>
    <property type="match status" value="2"/>
</dbReference>
<dbReference type="Pfam" id="PF00534">
    <property type="entry name" value="Glycos_transf_1"/>
    <property type="match status" value="1"/>
</dbReference>
<dbReference type="InterPro" id="IPR001296">
    <property type="entry name" value="Glyco_trans_1"/>
</dbReference>
<dbReference type="Pfam" id="PF13477">
    <property type="entry name" value="Glyco_trans_4_2"/>
    <property type="match status" value="1"/>
</dbReference>
<dbReference type="AlphaFoldDB" id="A0A1H0YI74"/>
<organism evidence="3 4">
    <name type="scientific">Virgibacillus salinus</name>
    <dbReference type="NCBI Taxonomy" id="553311"/>
    <lineage>
        <taxon>Bacteria</taxon>
        <taxon>Bacillati</taxon>
        <taxon>Bacillota</taxon>
        <taxon>Bacilli</taxon>
        <taxon>Bacillales</taxon>
        <taxon>Bacillaceae</taxon>
        <taxon>Virgibacillus</taxon>
    </lineage>
</organism>
<gene>
    <name evidence="3" type="ORF">SAMN05216231_0667</name>
</gene>
<accession>A0A1H0YI74</accession>